<sequence length="95" mass="10534">MPALCLGIIFPSFRISPIVTHYPTLFPLLTPPFLKILQQSVDEGRKEDEKWNGRIILEENRCRKEGSFPSCAKFSQTAYGHGAVRCGDAGSSLGH</sequence>
<organism evidence="3">
    <name type="scientific">Onchocerca flexuosa</name>
    <dbReference type="NCBI Taxonomy" id="387005"/>
    <lineage>
        <taxon>Eukaryota</taxon>
        <taxon>Metazoa</taxon>
        <taxon>Ecdysozoa</taxon>
        <taxon>Nematoda</taxon>
        <taxon>Chromadorea</taxon>
        <taxon>Rhabditida</taxon>
        <taxon>Spirurina</taxon>
        <taxon>Spiruromorpha</taxon>
        <taxon>Filarioidea</taxon>
        <taxon>Onchocercidae</taxon>
        <taxon>Onchocerca</taxon>
    </lineage>
</organism>
<accession>A0A183I0G6</accession>
<dbReference type="WBParaSite" id="OFLC_0001322901-mRNA-1">
    <property type="protein sequence ID" value="OFLC_0001322901-mRNA-1"/>
    <property type="gene ID" value="OFLC_0001322901"/>
</dbReference>
<gene>
    <name evidence="1" type="ORF">OFLC_LOCUS13228</name>
</gene>
<evidence type="ECO:0000313" key="2">
    <source>
        <dbReference type="Proteomes" id="UP000267606"/>
    </source>
</evidence>
<dbReference type="Proteomes" id="UP000267606">
    <property type="component" value="Unassembled WGS sequence"/>
</dbReference>
<dbReference type="EMBL" id="UZAJ01040099">
    <property type="protein sequence ID" value="VDP13221.1"/>
    <property type="molecule type" value="Genomic_DNA"/>
</dbReference>
<reference evidence="1 2" key="2">
    <citation type="submission" date="2018-11" db="EMBL/GenBank/DDBJ databases">
        <authorList>
            <consortium name="Pathogen Informatics"/>
        </authorList>
    </citation>
    <scope>NUCLEOTIDE SEQUENCE [LARGE SCALE GENOMIC DNA]</scope>
</reference>
<dbReference type="AlphaFoldDB" id="A0A183I0G6"/>
<proteinExistence type="predicted"/>
<keyword evidence="2" id="KW-1185">Reference proteome</keyword>
<evidence type="ECO:0000313" key="1">
    <source>
        <dbReference type="EMBL" id="VDP13221.1"/>
    </source>
</evidence>
<protein>
    <submittedName>
        <fullName evidence="3">Secreted protein</fullName>
    </submittedName>
</protein>
<reference evidence="3" key="1">
    <citation type="submission" date="2016-06" db="UniProtKB">
        <authorList>
            <consortium name="WormBaseParasite"/>
        </authorList>
    </citation>
    <scope>IDENTIFICATION</scope>
</reference>
<name>A0A183I0G6_9BILA</name>
<evidence type="ECO:0000313" key="3">
    <source>
        <dbReference type="WBParaSite" id="OFLC_0001322901-mRNA-1"/>
    </source>
</evidence>